<dbReference type="EMBL" id="QGKV02000297">
    <property type="protein sequence ID" value="KAF3608378.1"/>
    <property type="molecule type" value="Genomic_DNA"/>
</dbReference>
<name>A0ABQ7EXJ8_BRACR</name>
<dbReference type="Proteomes" id="UP000266723">
    <property type="component" value="Unassembled WGS sequence"/>
</dbReference>
<gene>
    <name evidence="1" type="ORF">DY000_02048594</name>
</gene>
<evidence type="ECO:0000313" key="2">
    <source>
        <dbReference type="Proteomes" id="UP000266723"/>
    </source>
</evidence>
<reference evidence="1 2" key="1">
    <citation type="journal article" date="2020" name="BMC Genomics">
        <title>Intraspecific diversification of the crop wild relative Brassica cretica Lam. using demographic model selection.</title>
        <authorList>
            <person name="Kioukis A."/>
            <person name="Michalopoulou V.A."/>
            <person name="Briers L."/>
            <person name="Pirintsos S."/>
            <person name="Studholme D.J."/>
            <person name="Pavlidis P."/>
            <person name="Sarris P.F."/>
        </authorList>
    </citation>
    <scope>NUCLEOTIDE SEQUENCE [LARGE SCALE GENOMIC DNA]</scope>
    <source>
        <strain evidence="2">cv. PFS-1207/04</strain>
    </source>
</reference>
<protein>
    <submittedName>
        <fullName evidence="1">Uncharacterized protein</fullName>
    </submittedName>
</protein>
<proteinExistence type="predicted"/>
<comment type="caution">
    <text evidence="1">The sequence shown here is derived from an EMBL/GenBank/DDBJ whole genome shotgun (WGS) entry which is preliminary data.</text>
</comment>
<evidence type="ECO:0000313" key="1">
    <source>
        <dbReference type="EMBL" id="KAF3608378.1"/>
    </source>
</evidence>
<organism evidence="1 2">
    <name type="scientific">Brassica cretica</name>
    <name type="common">Mustard</name>
    <dbReference type="NCBI Taxonomy" id="69181"/>
    <lineage>
        <taxon>Eukaryota</taxon>
        <taxon>Viridiplantae</taxon>
        <taxon>Streptophyta</taxon>
        <taxon>Embryophyta</taxon>
        <taxon>Tracheophyta</taxon>
        <taxon>Spermatophyta</taxon>
        <taxon>Magnoliopsida</taxon>
        <taxon>eudicotyledons</taxon>
        <taxon>Gunneridae</taxon>
        <taxon>Pentapetalae</taxon>
        <taxon>rosids</taxon>
        <taxon>malvids</taxon>
        <taxon>Brassicales</taxon>
        <taxon>Brassicaceae</taxon>
        <taxon>Brassiceae</taxon>
        <taxon>Brassica</taxon>
    </lineage>
</organism>
<accession>A0ABQ7EXJ8</accession>
<keyword evidence="2" id="KW-1185">Reference proteome</keyword>
<sequence>MDLHKLVLVPLEYAMQMMSANCKSCSALSTSVKTQKMLLCESKTISLPGFINPVAEIQLHYYNGYGALLHGGTGGRYGINTA</sequence>